<accession>A0ACB7TAL3</accession>
<evidence type="ECO:0000313" key="1">
    <source>
        <dbReference type="EMBL" id="KAH6944552.1"/>
    </source>
</evidence>
<evidence type="ECO:0000313" key="2">
    <source>
        <dbReference type="Proteomes" id="UP000821845"/>
    </source>
</evidence>
<dbReference type="Proteomes" id="UP000821845">
    <property type="component" value="Chromosome 1"/>
</dbReference>
<gene>
    <name evidence="1" type="ORF">HPB50_003867</name>
</gene>
<organism evidence="1 2">
    <name type="scientific">Hyalomma asiaticum</name>
    <name type="common">Tick</name>
    <dbReference type="NCBI Taxonomy" id="266040"/>
    <lineage>
        <taxon>Eukaryota</taxon>
        <taxon>Metazoa</taxon>
        <taxon>Ecdysozoa</taxon>
        <taxon>Arthropoda</taxon>
        <taxon>Chelicerata</taxon>
        <taxon>Arachnida</taxon>
        <taxon>Acari</taxon>
        <taxon>Parasitiformes</taxon>
        <taxon>Ixodida</taxon>
        <taxon>Ixodoidea</taxon>
        <taxon>Ixodidae</taxon>
        <taxon>Hyalomminae</taxon>
        <taxon>Hyalomma</taxon>
    </lineage>
</organism>
<sequence>MLPLSECGKSESSVIMSNAVLSNNALEGTYVAMGGYDQCLRTHVYLSDGELDFKGQYCSLFYELPRDYFEKFIKRFHEIGELTGRKDPLTATSADEFQSKDTRGGLCTPSTCTAEDMTFMIRSSGPLRLILSFSAITNTWYLLRTEIKPERKALGFMAGLKVIMAFWVVLGHTYILVPTGFFHSVYNMEYMTWNFTFQFIINAFLSVTTFFFISGFLLSYLVTESRSSVLKNNLVFVYVSRGVRRYIRLTIPTLVVLVVGFLLPLTGSGPADEDAYNQHIKSCYHNWWRLIVQAQNFVEEGQLCFQHLWYISTDLQIFMFIAFPLTLLLLKYPKTSHVIGAIVAVAFCILTCIQTHSWNLFYALTGGSNDMRTMQRTLLYVYIRPFTHVATYIVGVLCGYAASQHKNKHIHLALLWCLSLILVCAVMFITVPWNQGMLPDDVTNSIYGGFHRIAWALGFCWPTYACATGRGGWLNKMFSWKFFVPLSRLTFSIYLVHVLIFIVRMIRLRTYINTDEFYQLNTALGVFALSVVFAYVLHILIEAPVFQLEKLIFDRKPEEHMPTTIVKHANGVDHANGFEQANGKDEPKSSIL</sequence>
<keyword evidence="2" id="KW-1185">Reference proteome</keyword>
<comment type="caution">
    <text evidence="1">The sequence shown here is derived from an EMBL/GenBank/DDBJ whole genome shotgun (WGS) entry which is preliminary data.</text>
</comment>
<protein>
    <submittedName>
        <fullName evidence="1">Uncharacterized protein</fullName>
    </submittedName>
</protein>
<reference evidence="1" key="1">
    <citation type="submission" date="2020-05" db="EMBL/GenBank/DDBJ databases">
        <title>Large-scale comparative analyses of tick genomes elucidate their genetic diversity and vector capacities.</title>
        <authorList>
            <person name="Jia N."/>
            <person name="Wang J."/>
            <person name="Shi W."/>
            <person name="Du L."/>
            <person name="Sun Y."/>
            <person name="Zhan W."/>
            <person name="Jiang J."/>
            <person name="Wang Q."/>
            <person name="Zhang B."/>
            <person name="Ji P."/>
            <person name="Sakyi L.B."/>
            <person name="Cui X."/>
            <person name="Yuan T."/>
            <person name="Jiang B."/>
            <person name="Yang W."/>
            <person name="Lam T.T.-Y."/>
            <person name="Chang Q."/>
            <person name="Ding S."/>
            <person name="Wang X."/>
            <person name="Zhu J."/>
            <person name="Ruan X."/>
            <person name="Zhao L."/>
            <person name="Wei J."/>
            <person name="Que T."/>
            <person name="Du C."/>
            <person name="Cheng J."/>
            <person name="Dai P."/>
            <person name="Han X."/>
            <person name="Huang E."/>
            <person name="Gao Y."/>
            <person name="Liu J."/>
            <person name="Shao H."/>
            <person name="Ye R."/>
            <person name="Li L."/>
            <person name="Wei W."/>
            <person name="Wang X."/>
            <person name="Wang C."/>
            <person name="Yang T."/>
            <person name="Huo Q."/>
            <person name="Li W."/>
            <person name="Guo W."/>
            <person name="Chen H."/>
            <person name="Zhou L."/>
            <person name="Ni X."/>
            <person name="Tian J."/>
            <person name="Zhou Y."/>
            <person name="Sheng Y."/>
            <person name="Liu T."/>
            <person name="Pan Y."/>
            <person name="Xia L."/>
            <person name="Li J."/>
            <person name="Zhao F."/>
            <person name="Cao W."/>
        </authorList>
    </citation>
    <scope>NUCLEOTIDE SEQUENCE</scope>
    <source>
        <strain evidence="1">Hyas-2018</strain>
    </source>
</reference>
<proteinExistence type="predicted"/>
<name>A0ACB7TAL3_HYAAI</name>
<dbReference type="EMBL" id="CM023481">
    <property type="protein sequence ID" value="KAH6944552.1"/>
    <property type="molecule type" value="Genomic_DNA"/>
</dbReference>